<keyword evidence="5" id="KW-1003">Cell membrane</keyword>
<dbReference type="SUPFAM" id="SSF161098">
    <property type="entry name" value="MetI-like"/>
    <property type="match status" value="1"/>
</dbReference>
<keyword evidence="7" id="KW-0029">Amino-acid transport</keyword>
<evidence type="ECO:0000256" key="2">
    <source>
        <dbReference type="ARBA" id="ARBA00004429"/>
    </source>
</evidence>
<evidence type="ECO:0000256" key="10">
    <source>
        <dbReference type="RuleBase" id="RU363032"/>
    </source>
</evidence>
<keyword evidence="13" id="KW-1185">Reference proteome</keyword>
<evidence type="ECO:0000313" key="12">
    <source>
        <dbReference type="EMBL" id="MER5173197.1"/>
    </source>
</evidence>
<dbReference type="InterPro" id="IPR035906">
    <property type="entry name" value="MetI-like_sf"/>
</dbReference>
<dbReference type="PROSITE" id="PS50928">
    <property type="entry name" value="ABC_TM1"/>
    <property type="match status" value="1"/>
</dbReference>
<feature type="domain" description="ABC transmembrane type-1" evidence="11">
    <location>
        <begin position="25"/>
        <end position="212"/>
    </location>
</feature>
<evidence type="ECO:0000259" key="11">
    <source>
        <dbReference type="PROSITE" id="PS50928"/>
    </source>
</evidence>
<sequence length="224" mass="24326">MELFLANFANIDSLKQTWPLLAQGLVVTMQLVLVCLPLAALSGLLVGVLYSFAPPAARRILVIVIDLLRSFPVLVLLIVIYYSLPSVGIKISAFSAVVLALVLNNTGYFGEIFRAGLVSLDKGQTEAAQALGFGPIRMMIWILLPQALRRVAAPCASNALELAKGTSIASIVALPELLRSANVAQQQVYNPTPLTATAIIFFVLLWPFSRWVSVLERRAIIRRG</sequence>
<evidence type="ECO:0000256" key="7">
    <source>
        <dbReference type="ARBA" id="ARBA00022970"/>
    </source>
</evidence>
<evidence type="ECO:0000256" key="3">
    <source>
        <dbReference type="ARBA" id="ARBA00010072"/>
    </source>
</evidence>
<proteinExistence type="inferred from homology"/>
<evidence type="ECO:0000256" key="9">
    <source>
        <dbReference type="ARBA" id="ARBA00023136"/>
    </source>
</evidence>
<dbReference type="Gene3D" id="1.10.3720.10">
    <property type="entry name" value="MetI-like"/>
    <property type="match status" value="1"/>
</dbReference>
<evidence type="ECO:0000256" key="4">
    <source>
        <dbReference type="ARBA" id="ARBA00022448"/>
    </source>
</evidence>
<organism evidence="12 13">
    <name type="scientific">Thioclava kandeliae</name>
    <dbReference type="NCBI Taxonomy" id="3070818"/>
    <lineage>
        <taxon>Bacteria</taxon>
        <taxon>Pseudomonadati</taxon>
        <taxon>Pseudomonadota</taxon>
        <taxon>Alphaproteobacteria</taxon>
        <taxon>Rhodobacterales</taxon>
        <taxon>Paracoccaceae</taxon>
        <taxon>Thioclava</taxon>
    </lineage>
</organism>
<dbReference type="Pfam" id="PF00528">
    <property type="entry name" value="BPD_transp_1"/>
    <property type="match status" value="1"/>
</dbReference>
<dbReference type="RefSeq" id="WP_339114949.1">
    <property type="nucleotide sequence ID" value="NZ_JAYWLC010000016.1"/>
</dbReference>
<comment type="function">
    <text evidence="1">Part of the binding-protein-dependent transport system for glutamine; probably responsible for the translocation of the substrate across the membrane.</text>
</comment>
<dbReference type="PANTHER" id="PTHR30614">
    <property type="entry name" value="MEMBRANE COMPONENT OF AMINO ACID ABC TRANSPORTER"/>
    <property type="match status" value="1"/>
</dbReference>
<name>A0ABV1SJX1_9RHOB</name>
<evidence type="ECO:0000256" key="5">
    <source>
        <dbReference type="ARBA" id="ARBA00022475"/>
    </source>
</evidence>
<evidence type="ECO:0000256" key="8">
    <source>
        <dbReference type="ARBA" id="ARBA00022989"/>
    </source>
</evidence>
<feature type="transmembrane region" description="Helical" evidence="10">
    <location>
        <begin position="20"/>
        <end position="53"/>
    </location>
</feature>
<feature type="transmembrane region" description="Helical" evidence="10">
    <location>
        <begin position="60"/>
        <end position="81"/>
    </location>
</feature>
<evidence type="ECO:0000256" key="6">
    <source>
        <dbReference type="ARBA" id="ARBA00022692"/>
    </source>
</evidence>
<dbReference type="InterPro" id="IPR010065">
    <property type="entry name" value="AA_ABC_transptr_permease_3TM"/>
</dbReference>
<dbReference type="InterPro" id="IPR000515">
    <property type="entry name" value="MetI-like"/>
</dbReference>
<evidence type="ECO:0000313" key="13">
    <source>
        <dbReference type="Proteomes" id="UP001438953"/>
    </source>
</evidence>
<reference evidence="12 13" key="1">
    <citation type="submission" date="2024-06" db="EMBL/GenBank/DDBJ databases">
        <title>Thioclava kandeliae sp. nov. from a rhizosphere soil sample of Kandelia candel in a mangrove.</title>
        <authorList>
            <person name="Mu T."/>
        </authorList>
    </citation>
    <scope>NUCLEOTIDE SEQUENCE [LARGE SCALE GENOMIC DNA]</scope>
    <source>
        <strain evidence="12 13">CPCC 100088</strain>
    </source>
</reference>
<comment type="similarity">
    <text evidence="3">Belongs to the binding-protein-dependent transport system permease family. HisMQ subfamily.</text>
</comment>
<dbReference type="EMBL" id="JAYWLC010000016">
    <property type="protein sequence ID" value="MER5173197.1"/>
    <property type="molecule type" value="Genomic_DNA"/>
</dbReference>
<dbReference type="NCBIfam" id="TIGR01726">
    <property type="entry name" value="HEQRo_perm_3TM"/>
    <property type="match status" value="1"/>
</dbReference>
<keyword evidence="4 10" id="KW-0813">Transport</keyword>
<keyword evidence="8 10" id="KW-1133">Transmembrane helix</keyword>
<comment type="caution">
    <text evidence="12">The sequence shown here is derived from an EMBL/GenBank/DDBJ whole genome shotgun (WGS) entry which is preliminary data.</text>
</comment>
<dbReference type="InterPro" id="IPR043429">
    <property type="entry name" value="ArtM/GltK/GlnP/TcyL/YhdX-like"/>
</dbReference>
<dbReference type="CDD" id="cd06261">
    <property type="entry name" value="TM_PBP2"/>
    <property type="match status" value="1"/>
</dbReference>
<keyword evidence="6 10" id="KW-0812">Transmembrane</keyword>
<comment type="subcellular location">
    <subcellularLocation>
        <location evidence="2">Cell inner membrane</location>
        <topology evidence="2">Multi-pass membrane protein</topology>
    </subcellularLocation>
    <subcellularLocation>
        <location evidence="10">Cell membrane</location>
        <topology evidence="10">Multi-pass membrane protein</topology>
    </subcellularLocation>
</comment>
<dbReference type="PANTHER" id="PTHR30614:SF20">
    <property type="entry name" value="GLUTAMINE TRANSPORT SYSTEM PERMEASE PROTEIN GLNP"/>
    <property type="match status" value="1"/>
</dbReference>
<keyword evidence="9 10" id="KW-0472">Membrane</keyword>
<protein>
    <submittedName>
        <fullName evidence="12">Amino acid ABC transporter permease</fullName>
    </submittedName>
</protein>
<gene>
    <name evidence="12" type="ORF">VSX56_15615</name>
</gene>
<feature type="transmembrane region" description="Helical" evidence="10">
    <location>
        <begin position="194"/>
        <end position="213"/>
    </location>
</feature>
<accession>A0ABV1SJX1</accession>
<dbReference type="Proteomes" id="UP001438953">
    <property type="component" value="Unassembled WGS sequence"/>
</dbReference>
<evidence type="ECO:0000256" key="1">
    <source>
        <dbReference type="ARBA" id="ARBA00003159"/>
    </source>
</evidence>